<sequence length="760" mass="87697">MWLTNINMNVSQYCFQFLCLRNIRTFLQVCKNVFELKDTDLFQPSMLFDLSDFGKVLFTLSKLSTSPKAAATGIEGFSALGERAPILDEEMCQNLEELASNGPEELFEEDYYSVVVQTEEDIYQDLCYIDRQPRQPPVTLREKRDYVKGELVETESNYIDALNMVKKNFMKPLTSILKEDDRKVIFFGIKRSNRALSSSSTPSISSSYPYGGGSHKTLGDVFVHWKEKFVIYGDYCANLTRAQTLVEELCVKNEVVSLEVAKCEKDVKEGRFKLRDVLSVPMQRILKYHLLLQKLLDETSREQHGYEEYKSIEKARDAMTDVAEFTNEVKRDSETLMIIRQIEGSIYDLKMPDGMELKDYGRLQRDGELRIRGHDDNRLKSRYVFIFDKVMLMCKPTRSEQYSYKHSLCLQEYRVEDVPQTIRKSGIRDPRWSFCWNLVHHKEKNVYTMYAQTEEQKRRWIKAIEDALTNIQPEECRRTDHHWTMHTFQKGANCSYCGKFLKGLFYQGYRCVRCDAGVHRDCISVLPRCGTVHPPELPPRPPLLPIHAPALVESVSVKSNTVFGWAAESSAFEDTDESVFHRHCPNNLNSPCTSNGMRLSTTQPCHHYVNLNHLESYPWYAGEMDRDNATSVLEMETNGTFLVRVRPASAVAAAAANDAIYALSLKWNDQVKHMKILVTRDEKLFYLSESRYFKSVVELINWYQHNSLAESFSGLDARLERPIERVTYGQGIVHFDYNTTTQDSSTHQSLPLTQVPGTPS</sequence>
<gene>
    <name evidence="11" type="ORF">Ocin01_08372</name>
</gene>
<evidence type="ECO:0000256" key="3">
    <source>
        <dbReference type="ARBA" id="ARBA00022737"/>
    </source>
</evidence>
<dbReference type="CDD" id="cd20810">
    <property type="entry name" value="C1_VAV"/>
    <property type="match status" value="1"/>
</dbReference>
<dbReference type="Gene3D" id="1.10.418.10">
    <property type="entry name" value="Calponin-like domain"/>
    <property type="match status" value="1"/>
</dbReference>
<evidence type="ECO:0000256" key="6">
    <source>
        <dbReference type="SAM" id="MobiDB-lite"/>
    </source>
</evidence>
<proteinExistence type="predicted"/>
<feature type="domain" description="DH" evidence="9">
    <location>
        <begin position="143"/>
        <end position="329"/>
    </location>
</feature>
<evidence type="ECO:0000313" key="12">
    <source>
        <dbReference type="Proteomes" id="UP000094527"/>
    </source>
</evidence>
<comment type="caution">
    <text evidence="11">The sequence shown here is derived from an EMBL/GenBank/DDBJ whole genome shotgun (WGS) entry which is preliminary data.</text>
</comment>
<dbReference type="InterPro" id="IPR055251">
    <property type="entry name" value="SOS1_NGEF_PH"/>
</dbReference>
<dbReference type="SUPFAM" id="SSF50729">
    <property type="entry name" value="PH domain-like"/>
    <property type="match status" value="1"/>
</dbReference>
<evidence type="ECO:0000256" key="2">
    <source>
        <dbReference type="ARBA" id="ARBA00022658"/>
    </source>
</evidence>
<dbReference type="GO" id="GO:0005737">
    <property type="term" value="C:cytoplasm"/>
    <property type="evidence" value="ECO:0007669"/>
    <property type="project" value="TreeGrafter"/>
</dbReference>
<dbReference type="EMBL" id="LJIJ01000365">
    <property type="protein sequence ID" value="ODM98300.1"/>
    <property type="molecule type" value="Genomic_DNA"/>
</dbReference>
<dbReference type="InterPro" id="IPR036860">
    <property type="entry name" value="SH2_dom_sf"/>
</dbReference>
<protein>
    <submittedName>
        <fullName evidence="11">Guanine nucleotide exchange factor VAV2</fullName>
    </submittedName>
</protein>
<evidence type="ECO:0000256" key="1">
    <source>
        <dbReference type="ARBA" id="ARBA00022553"/>
    </source>
</evidence>
<dbReference type="Gene3D" id="2.30.29.30">
    <property type="entry name" value="Pleckstrin-homology domain (PH domain)/Phosphotyrosine-binding domain (PTB)"/>
    <property type="match status" value="1"/>
</dbReference>
<dbReference type="PANTHER" id="PTHR45818">
    <property type="entry name" value="PROTEIN VAV"/>
    <property type="match status" value="1"/>
</dbReference>
<dbReference type="CDD" id="cd01223">
    <property type="entry name" value="PH_Vav"/>
    <property type="match status" value="1"/>
</dbReference>
<dbReference type="Pfam" id="PF22697">
    <property type="entry name" value="SOS1_NGEF_PH"/>
    <property type="match status" value="1"/>
</dbReference>
<evidence type="ECO:0000259" key="10">
    <source>
        <dbReference type="PROSITE" id="PS50081"/>
    </source>
</evidence>
<feature type="region of interest" description="Disordered" evidence="6">
    <location>
        <begin position="740"/>
        <end position="760"/>
    </location>
</feature>
<evidence type="ECO:0000259" key="9">
    <source>
        <dbReference type="PROSITE" id="PS50010"/>
    </source>
</evidence>
<keyword evidence="4 5" id="KW-0727">SH2 domain</keyword>
<keyword evidence="2" id="KW-0344">Guanine-nucleotide releasing factor</keyword>
<dbReference type="Pfam" id="PF00621">
    <property type="entry name" value="RhoGEF"/>
    <property type="match status" value="1"/>
</dbReference>
<dbReference type="InterPro" id="IPR002219">
    <property type="entry name" value="PKC_DAG/PE"/>
</dbReference>
<dbReference type="PROSITE" id="PS50081">
    <property type="entry name" value="ZF_DAG_PE_2"/>
    <property type="match status" value="1"/>
</dbReference>
<dbReference type="Proteomes" id="UP000094527">
    <property type="component" value="Unassembled WGS sequence"/>
</dbReference>
<dbReference type="OMA" id="MAISCLD"/>
<dbReference type="SMART" id="SM00109">
    <property type="entry name" value="C1"/>
    <property type="match status" value="1"/>
</dbReference>
<dbReference type="STRING" id="48709.A0A1D2MZ75"/>
<dbReference type="SUPFAM" id="SSF47576">
    <property type="entry name" value="Calponin-homology domain, CH-domain"/>
    <property type="match status" value="1"/>
</dbReference>
<dbReference type="Pfam" id="PF00017">
    <property type="entry name" value="SH2"/>
    <property type="match status" value="1"/>
</dbReference>
<evidence type="ECO:0000259" key="8">
    <source>
        <dbReference type="PROSITE" id="PS50003"/>
    </source>
</evidence>
<dbReference type="InterPro" id="IPR011993">
    <property type="entry name" value="PH-like_dom_sf"/>
</dbReference>
<dbReference type="SMART" id="SM00233">
    <property type="entry name" value="PH"/>
    <property type="match status" value="1"/>
</dbReference>
<feature type="domain" description="Phorbol-ester/DAG-type" evidence="10">
    <location>
        <begin position="480"/>
        <end position="529"/>
    </location>
</feature>
<dbReference type="PROSITE" id="PS50001">
    <property type="entry name" value="SH2"/>
    <property type="match status" value="1"/>
</dbReference>
<dbReference type="InterPro" id="IPR000219">
    <property type="entry name" value="DH_dom"/>
</dbReference>
<dbReference type="CDD" id="cd00160">
    <property type="entry name" value="RhoGEF"/>
    <property type="match status" value="1"/>
</dbReference>
<dbReference type="Pfam" id="PF00130">
    <property type="entry name" value="C1_1"/>
    <property type="match status" value="1"/>
</dbReference>
<dbReference type="OrthoDB" id="5340910at2759"/>
<dbReference type="SMART" id="SM00252">
    <property type="entry name" value="SH2"/>
    <property type="match status" value="1"/>
</dbReference>
<dbReference type="SUPFAM" id="SSF55550">
    <property type="entry name" value="SH2 domain"/>
    <property type="match status" value="1"/>
</dbReference>
<dbReference type="InterPro" id="IPR037832">
    <property type="entry name" value="PH_Vav"/>
</dbReference>
<keyword evidence="12" id="KW-1185">Reference proteome</keyword>
<accession>A0A1D2MZ75</accession>
<dbReference type="InterPro" id="IPR001849">
    <property type="entry name" value="PH_domain"/>
</dbReference>
<dbReference type="InterPro" id="IPR035899">
    <property type="entry name" value="DBL_dom_sf"/>
</dbReference>
<evidence type="ECO:0000256" key="5">
    <source>
        <dbReference type="PROSITE-ProRule" id="PRU00191"/>
    </source>
</evidence>
<dbReference type="Gene3D" id="3.30.505.10">
    <property type="entry name" value="SH2 domain"/>
    <property type="match status" value="1"/>
</dbReference>
<dbReference type="PROSITE" id="PS50003">
    <property type="entry name" value="PH_DOMAIN"/>
    <property type="match status" value="1"/>
</dbReference>
<dbReference type="GO" id="GO:0005085">
    <property type="term" value="F:guanyl-nucleotide exchange factor activity"/>
    <property type="evidence" value="ECO:0007669"/>
    <property type="project" value="UniProtKB-KW"/>
</dbReference>
<dbReference type="AlphaFoldDB" id="A0A1D2MZ75"/>
<dbReference type="Gene3D" id="1.20.900.10">
    <property type="entry name" value="Dbl homology (DH) domain"/>
    <property type="match status" value="1"/>
</dbReference>
<dbReference type="InterPro" id="IPR036872">
    <property type="entry name" value="CH_dom_sf"/>
</dbReference>
<keyword evidence="3" id="KW-0677">Repeat</keyword>
<dbReference type="SMART" id="SM00325">
    <property type="entry name" value="RhoGEF"/>
    <property type="match status" value="1"/>
</dbReference>
<dbReference type="PROSITE" id="PS50010">
    <property type="entry name" value="DH_2"/>
    <property type="match status" value="1"/>
</dbReference>
<reference evidence="11 12" key="1">
    <citation type="journal article" date="2016" name="Genome Biol. Evol.">
        <title>Gene Family Evolution Reflects Adaptation to Soil Environmental Stressors in the Genome of the Collembolan Orchesella cincta.</title>
        <authorList>
            <person name="Faddeeva-Vakhrusheva A."/>
            <person name="Derks M.F."/>
            <person name="Anvar S.Y."/>
            <person name="Agamennone V."/>
            <person name="Suring W."/>
            <person name="Smit S."/>
            <person name="van Straalen N.M."/>
            <person name="Roelofs D."/>
        </authorList>
    </citation>
    <scope>NUCLEOTIDE SEQUENCE [LARGE SCALE GENOMIC DNA]</scope>
    <source>
        <tissue evidence="11">Mixed pool</tissue>
    </source>
</reference>
<dbReference type="InterPro" id="IPR000980">
    <property type="entry name" value="SH2"/>
</dbReference>
<dbReference type="GO" id="GO:0016477">
    <property type="term" value="P:cell migration"/>
    <property type="evidence" value="ECO:0007669"/>
    <property type="project" value="TreeGrafter"/>
</dbReference>
<evidence type="ECO:0000259" key="7">
    <source>
        <dbReference type="PROSITE" id="PS50001"/>
    </source>
</evidence>
<keyword evidence="1" id="KW-0597">Phosphoprotein</keyword>
<feature type="domain" description="SH2" evidence="7">
    <location>
        <begin position="619"/>
        <end position="723"/>
    </location>
</feature>
<dbReference type="Gene3D" id="3.30.60.20">
    <property type="match status" value="1"/>
</dbReference>
<dbReference type="SUPFAM" id="SSF48065">
    <property type="entry name" value="DBL homology domain (DH-domain)"/>
    <property type="match status" value="1"/>
</dbReference>
<organism evidence="11 12">
    <name type="scientific">Orchesella cincta</name>
    <name type="common">Springtail</name>
    <name type="synonym">Podura cincta</name>
    <dbReference type="NCBI Taxonomy" id="48709"/>
    <lineage>
        <taxon>Eukaryota</taxon>
        <taxon>Metazoa</taxon>
        <taxon>Ecdysozoa</taxon>
        <taxon>Arthropoda</taxon>
        <taxon>Hexapoda</taxon>
        <taxon>Collembola</taxon>
        <taxon>Entomobryomorpha</taxon>
        <taxon>Entomobryoidea</taxon>
        <taxon>Orchesellidae</taxon>
        <taxon>Orchesellinae</taxon>
        <taxon>Orchesella</taxon>
    </lineage>
</organism>
<dbReference type="PANTHER" id="PTHR45818:SF3">
    <property type="entry name" value="PROTEIN VAV"/>
    <property type="match status" value="1"/>
</dbReference>
<feature type="domain" description="PH" evidence="8">
    <location>
        <begin position="362"/>
        <end position="469"/>
    </location>
</feature>
<evidence type="ECO:0000313" key="11">
    <source>
        <dbReference type="EMBL" id="ODM98300.1"/>
    </source>
</evidence>
<dbReference type="PROSITE" id="PS00479">
    <property type="entry name" value="ZF_DAG_PE_1"/>
    <property type="match status" value="1"/>
</dbReference>
<evidence type="ECO:0000256" key="4">
    <source>
        <dbReference type="ARBA" id="ARBA00022999"/>
    </source>
</evidence>
<name>A0A1D2MZ75_ORCCI</name>